<reference evidence="4" key="1">
    <citation type="journal article" date="2019" name="Int. J. Syst. Evol. Microbiol.">
        <title>The Global Catalogue of Microorganisms (GCM) 10K type strain sequencing project: providing services to taxonomists for standard genome sequencing and annotation.</title>
        <authorList>
            <consortium name="The Broad Institute Genomics Platform"/>
            <consortium name="The Broad Institute Genome Sequencing Center for Infectious Disease"/>
            <person name="Wu L."/>
            <person name="Ma J."/>
        </authorList>
    </citation>
    <scope>NUCLEOTIDE SEQUENCE [LARGE SCALE GENOMIC DNA]</scope>
    <source>
        <strain evidence="4">DT92</strain>
    </source>
</reference>
<keyword evidence="2" id="KW-0812">Transmembrane</keyword>
<sequence length="266" mass="31005">MKEQMYQKIEAYVGNSMTPEEQRQFEIEIAQNPELQKEVRLFNEINHHLNQKTWLPVDEIHAKAKRKELKEFINSDEAEALKLKLKRAAENYKKNKNKVKIRYIIGSTAAILVVGLISAIFWKGTPNHNLLYEEYYTQSDLPSVVKRGAEDDLLTQGITAFKAKDFKASAKNFEEYMTESLNKDPLIYAYIGFSYLEMEKTKSALINFDKLLTSNSIDNSRALWYKSLAYLKANKIEESKEVLIKIIQDSLNFNYKKAKELWIDIK</sequence>
<dbReference type="Proteomes" id="UP001597344">
    <property type="component" value="Unassembled WGS sequence"/>
</dbReference>
<keyword evidence="4" id="KW-1185">Reference proteome</keyword>
<protein>
    <submittedName>
        <fullName evidence="3">Tol-pal system YbgF family protein</fullName>
    </submittedName>
</protein>
<organism evidence="3 4">
    <name type="scientific">Aquimarina celericrescens</name>
    <dbReference type="NCBI Taxonomy" id="1964542"/>
    <lineage>
        <taxon>Bacteria</taxon>
        <taxon>Pseudomonadati</taxon>
        <taxon>Bacteroidota</taxon>
        <taxon>Flavobacteriia</taxon>
        <taxon>Flavobacteriales</taxon>
        <taxon>Flavobacteriaceae</taxon>
        <taxon>Aquimarina</taxon>
    </lineage>
</organism>
<keyword evidence="2" id="KW-0472">Membrane</keyword>
<keyword evidence="2" id="KW-1133">Transmembrane helix</keyword>
<dbReference type="EMBL" id="JBHUHY010000031">
    <property type="protein sequence ID" value="MFD2188795.1"/>
    <property type="molecule type" value="Genomic_DNA"/>
</dbReference>
<dbReference type="InterPro" id="IPR011990">
    <property type="entry name" value="TPR-like_helical_dom_sf"/>
</dbReference>
<keyword evidence="1" id="KW-0175">Coiled coil</keyword>
<evidence type="ECO:0000313" key="4">
    <source>
        <dbReference type="Proteomes" id="UP001597344"/>
    </source>
</evidence>
<feature type="transmembrane region" description="Helical" evidence="2">
    <location>
        <begin position="103"/>
        <end position="122"/>
    </location>
</feature>
<dbReference type="Gene3D" id="1.25.40.10">
    <property type="entry name" value="Tetratricopeptide repeat domain"/>
    <property type="match status" value="1"/>
</dbReference>
<comment type="caution">
    <text evidence="3">The sequence shown here is derived from an EMBL/GenBank/DDBJ whole genome shotgun (WGS) entry which is preliminary data.</text>
</comment>
<name>A0ABW5B265_9FLAO</name>
<accession>A0ABW5B265</accession>
<dbReference type="SUPFAM" id="SSF48452">
    <property type="entry name" value="TPR-like"/>
    <property type="match status" value="1"/>
</dbReference>
<evidence type="ECO:0000256" key="1">
    <source>
        <dbReference type="SAM" id="Coils"/>
    </source>
</evidence>
<proteinExistence type="predicted"/>
<feature type="coiled-coil region" evidence="1">
    <location>
        <begin position="75"/>
        <end position="102"/>
    </location>
</feature>
<dbReference type="RefSeq" id="WP_378321821.1">
    <property type="nucleotide sequence ID" value="NZ_JBHUHY010000031.1"/>
</dbReference>
<gene>
    <name evidence="3" type="ORF">ACFSJT_18480</name>
</gene>
<evidence type="ECO:0000256" key="2">
    <source>
        <dbReference type="SAM" id="Phobius"/>
    </source>
</evidence>
<evidence type="ECO:0000313" key="3">
    <source>
        <dbReference type="EMBL" id="MFD2188795.1"/>
    </source>
</evidence>